<organism evidence="2">
    <name type="scientific">hydrothermal vent metagenome</name>
    <dbReference type="NCBI Taxonomy" id="652676"/>
    <lineage>
        <taxon>unclassified sequences</taxon>
        <taxon>metagenomes</taxon>
        <taxon>ecological metagenomes</taxon>
    </lineage>
</organism>
<dbReference type="AlphaFoldDB" id="A0A3B1BY43"/>
<accession>A0A3B1BY43</accession>
<gene>
    <name evidence="2" type="ORF">MNBD_NITROSPINAE02-1970</name>
</gene>
<proteinExistence type="predicted"/>
<name>A0A3B1BY43_9ZZZZ</name>
<dbReference type="Pfam" id="PF07238">
    <property type="entry name" value="PilZ"/>
    <property type="match status" value="1"/>
</dbReference>
<evidence type="ECO:0000259" key="1">
    <source>
        <dbReference type="Pfam" id="PF07238"/>
    </source>
</evidence>
<reference evidence="2" key="1">
    <citation type="submission" date="2018-06" db="EMBL/GenBank/DDBJ databases">
        <authorList>
            <person name="Zhirakovskaya E."/>
        </authorList>
    </citation>
    <scope>NUCLEOTIDE SEQUENCE</scope>
</reference>
<dbReference type="InterPro" id="IPR009875">
    <property type="entry name" value="PilZ_domain"/>
</dbReference>
<dbReference type="GO" id="GO:0035438">
    <property type="term" value="F:cyclic-di-GMP binding"/>
    <property type="evidence" value="ECO:0007669"/>
    <property type="project" value="InterPro"/>
</dbReference>
<feature type="domain" description="PilZ" evidence="1">
    <location>
        <begin position="8"/>
        <end position="109"/>
    </location>
</feature>
<dbReference type="EMBL" id="UOGE01000083">
    <property type="protein sequence ID" value="VAX23246.1"/>
    <property type="molecule type" value="Genomic_DNA"/>
</dbReference>
<dbReference type="SUPFAM" id="SSF141371">
    <property type="entry name" value="PilZ domain-like"/>
    <property type="match status" value="1"/>
</dbReference>
<dbReference type="Gene3D" id="2.40.10.220">
    <property type="entry name" value="predicted glycosyltransferase like domains"/>
    <property type="match status" value="1"/>
</dbReference>
<sequence length="113" mass="12761">MNNNPNERKFPRVIKAYFTAAKWYGKDGEPWLADVGTMINISEGGLLLEVDKAPPFLSTLSLSLGFEDEIIKIEGEVARLVKKEDGKVELGIRFTNVTDDNREVIHRALLEEK</sequence>
<protein>
    <recommendedName>
        <fullName evidence="1">PilZ domain-containing protein</fullName>
    </recommendedName>
</protein>
<evidence type="ECO:0000313" key="2">
    <source>
        <dbReference type="EMBL" id="VAX23246.1"/>
    </source>
</evidence>